<keyword evidence="2" id="KW-0472">Membrane</keyword>
<feature type="compositionally biased region" description="Polar residues" evidence="1">
    <location>
        <begin position="1"/>
        <end position="12"/>
    </location>
</feature>
<dbReference type="OrthoDB" id="3942327at2759"/>
<proteinExistence type="predicted"/>
<dbReference type="AlphaFoldDB" id="A0A6A6AVH0"/>
<feature type="region of interest" description="Disordered" evidence="1">
    <location>
        <begin position="1"/>
        <end position="44"/>
    </location>
</feature>
<dbReference type="GeneID" id="54301198"/>
<keyword evidence="2" id="KW-0812">Transmembrane</keyword>
<gene>
    <name evidence="3" type="ORF">K452DRAFT_313874</name>
</gene>
<evidence type="ECO:0000313" key="3">
    <source>
        <dbReference type="EMBL" id="KAF2135586.1"/>
    </source>
</evidence>
<dbReference type="Proteomes" id="UP000799438">
    <property type="component" value="Unassembled WGS sequence"/>
</dbReference>
<accession>A0A6A6AVH0</accession>
<keyword evidence="4" id="KW-1185">Reference proteome</keyword>
<evidence type="ECO:0000256" key="2">
    <source>
        <dbReference type="SAM" id="Phobius"/>
    </source>
</evidence>
<dbReference type="RefSeq" id="XP_033391304.1">
    <property type="nucleotide sequence ID" value="XM_033543701.1"/>
</dbReference>
<evidence type="ECO:0008006" key="5">
    <source>
        <dbReference type="Google" id="ProtNLM"/>
    </source>
</evidence>
<evidence type="ECO:0000256" key="1">
    <source>
        <dbReference type="SAM" id="MobiDB-lite"/>
    </source>
</evidence>
<name>A0A6A6AVH0_9PEZI</name>
<organism evidence="3 4">
    <name type="scientific">Aplosporella prunicola CBS 121167</name>
    <dbReference type="NCBI Taxonomy" id="1176127"/>
    <lineage>
        <taxon>Eukaryota</taxon>
        <taxon>Fungi</taxon>
        <taxon>Dikarya</taxon>
        <taxon>Ascomycota</taxon>
        <taxon>Pezizomycotina</taxon>
        <taxon>Dothideomycetes</taxon>
        <taxon>Dothideomycetes incertae sedis</taxon>
        <taxon>Botryosphaeriales</taxon>
        <taxon>Aplosporellaceae</taxon>
        <taxon>Aplosporella</taxon>
    </lineage>
</organism>
<sequence>MSHQDNYSTLEVDTSAELPQVKPTDNPPQALPKDALPEVAAPSEAKSRSAEAATICGLRKAIFWASVITAALVVIGISVGVGVGVSVTRHRNSNAGNNSITQDNISGRPAPFSRISASNYTDKQGLEHVHVYFQDSCLNIWMADREVRKDEWDLSPVNTTGMAPRKGTPIAAFDSVDRMNTDFHLDFSSSNNKIRNIWAADRGSSAWEIASAPDDTWEITENSGLAAYDTQCYTYCEDQNEACFNCTIITIYVFQSPVRDNQTAVAYPYNNAVYFGTYLPDGVGPDDGTSYALVPIQPIATLGDKEPNVALYLSAQGRLSELFFAKNNRPQWKDSNLNLNMSIPTGSQIAAMSYTQNSLRYGQVILTKEDGGVMMAYLDGFPANDWTSVTSVDGMENVIALSPITATQSGQVYALERDEDRVHIVEFNRTSVTGMLTGMPTFERLGPIKIPESTTPC</sequence>
<feature type="transmembrane region" description="Helical" evidence="2">
    <location>
        <begin position="61"/>
        <end position="85"/>
    </location>
</feature>
<reference evidence="3" key="1">
    <citation type="journal article" date="2020" name="Stud. Mycol.">
        <title>101 Dothideomycetes genomes: a test case for predicting lifestyles and emergence of pathogens.</title>
        <authorList>
            <person name="Haridas S."/>
            <person name="Albert R."/>
            <person name="Binder M."/>
            <person name="Bloem J."/>
            <person name="Labutti K."/>
            <person name="Salamov A."/>
            <person name="Andreopoulos B."/>
            <person name="Baker S."/>
            <person name="Barry K."/>
            <person name="Bills G."/>
            <person name="Bluhm B."/>
            <person name="Cannon C."/>
            <person name="Castanera R."/>
            <person name="Culley D."/>
            <person name="Daum C."/>
            <person name="Ezra D."/>
            <person name="Gonzalez J."/>
            <person name="Henrissat B."/>
            <person name="Kuo A."/>
            <person name="Liang C."/>
            <person name="Lipzen A."/>
            <person name="Lutzoni F."/>
            <person name="Magnuson J."/>
            <person name="Mondo S."/>
            <person name="Nolan M."/>
            <person name="Ohm R."/>
            <person name="Pangilinan J."/>
            <person name="Park H.-J."/>
            <person name="Ramirez L."/>
            <person name="Alfaro M."/>
            <person name="Sun H."/>
            <person name="Tritt A."/>
            <person name="Yoshinaga Y."/>
            <person name="Zwiers L.-H."/>
            <person name="Turgeon B."/>
            <person name="Goodwin S."/>
            <person name="Spatafora J."/>
            <person name="Crous P."/>
            <person name="Grigoriev I."/>
        </authorList>
    </citation>
    <scope>NUCLEOTIDE SEQUENCE</scope>
    <source>
        <strain evidence="3">CBS 121167</strain>
    </source>
</reference>
<dbReference type="SUPFAM" id="SSF89372">
    <property type="entry name" value="Fucose-specific lectin"/>
    <property type="match status" value="1"/>
</dbReference>
<dbReference type="EMBL" id="ML995568">
    <property type="protein sequence ID" value="KAF2135586.1"/>
    <property type="molecule type" value="Genomic_DNA"/>
</dbReference>
<dbReference type="Gene3D" id="2.120.10.70">
    <property type="entry name" value="Fucose-specific lectin"/>
    <property type="match status" value="1"/>
</dbReference>
<keyword evidence="2" id="KW-1133">Transmembrane helix</keyword>
<protein>
    <recommendedName>
        <fullName evidence="5">Fucose-specific lectin</fullName>
    </recommendedName>
</protein>
<evidence type="ECO:0000313" key="4">
    <source>
        <dbReference type="Proteomes" id="UP000799438"/>
    </source>
</evidence>